<dbReference type="PROSITE" id="PS51450">
    <property type="entry name" value="LRR"/>
    <property type="match status" value="2"/>
</dbReference>
<evidence type="ECO:0000313" key="3">
    <source>
        <dbReference type="EMBL" id="SCX88968.1"/>
    </source>
</evidence>
<evidence type="ECO:0000256" key="1">
    <source>
        <dbReference type="ARBA" id="ARBA00022614"/>
    </source>
</evidence>
<evidence type="ECO:0000256" key="2">
    <source>
        <dbReference type="ARBA" id="ARBA00022737"/>
    </source>
</evidence>
<dbReference type="InterPro" id="IPR001611">
    <property type="entry name" value="Leu-rich_rpt"/>
</dbReference>
<dbReference type="SUPFAM" id="SSF52058">
    <property type="entry name" value="L domain-like"/>
    <property type="match status" value="1"/>
</dbReference>
<dbReference type="EMBL" id="FMVM01000001">
    <property type="protein sequence ID" value="SCX88968.1"/>
    <property type="molecule type" value="Genomic_DNA"/>
</dbReference>
<protein>
    <recommendedName>
        <fullName evidence="5">Leucine-rich repeat domain-containing protein</fullName>
    </recommendedName>
</protein>
<dbReference type="GO" id="GO:0035591">
    <property type="term" value="F:signaling adaptor activity"/>
    <property type="evidence" value="ECO:0007669"/>
    <property type="project" value="TreeGrafter"/>
</dbReference>
<dbReference type="STRING" id="582692.SAMN05720606_101354"/>
<organism evidence="3 4">
    <name type="scientific">Paenibacillus polysaccharolyticus</name>
    <dbReference type="NCBI Taxonomy" id="582692"/>
    <lineage>
        <taxon>Bacteria</taxon>
        <taxon>Bacillati</taxon>
        <taxon>Bacillota</taxon>
        <taxon>Bacilli</taxon>
        <taxon>Bacillales</taxon>
        <taxon>Paenibacillaceae</taxon>
        <taxon>Paenibacillus</taxon>
    </lineage>
</organism>
<dbReference type="Gene3D" id="3.80.10.10">
    <property type="entry name" value="Ribonuclease Inhibitor"/>
    <property type="match status" value="1"/>
</dbReference>
<gene>
    <name evidence="3" type="ORF">SAMN05720606_101354</name>
</gene>
<proteinExistence type="predicted"/>
<dbReference type="PANTHER" id="PTHR47566">
    <property type="match status" value="1"/>
</dbReference>
<keyword evidence="4" id="KW-1185">Reference proteome</keyword>
<keyword evidence="1" id="KW-0433">Leucine-rich repeat</keyword>
<dbReference type="PANTHER" id="PTHR47566:SF1">
    <property type="entry name" value="PROTEIN NUD1"/>
    <property type="match status" value="1"/>
</dbReference>
<dbReference type="AlphaFoldDB" id="A0A1G5BFT7"/>
<dbReference type="Proteomes" id="UP000198538">
    <property type="component" value="Unassembled WGS sequence"/>
</dbReference>
<evidence type="ECO:0008006" key="5">
    <source>
        <dbReference type="Google" id="ProtNLM"/>
    </source>
</evidence>
<sequence>MEAYIKGKNEHWESPVFVTQRKGNKSDCIKYSITFLVFSRKAKDVLTPLIGKDVEFLPLIHSEQEMFAVKVNRIQDFIDMSNPVERKTGYGFFSEYVHILPERIETDAHLFCLPQHHHLQFYATDTFKQVVEENKLKTFEFIELWDTENTEEMRKERLKVYDTYYADIAARQQVTYETARSIVESGNICRHDDHILIQKSGMFLNGKILDNESIQWISPKYIPPIYLVWQWYVYEAHELERAKQEYFAEVSYKINGPRGNKVLFKDEHLEQAIRSKLQVFKEDLTDINLLELKDIISYYFKGPVYHLDGIQYAKNLRSYSVEENPDFDLAELCYLPESIETLCIDNMKLNSISELTRLTHLSNLESIHIENNKLVDVSPLLMFPHLHWIRADYNQIEDITPLNQLKKLRNLILSHNPIKNIHLLALPELLNLRIEGVLTEDWGFLLTQFPKLEYLEISESGMSEASRKSMRAVIKSKKFEVEWGLAGGGSRSYNRKR</sequence>
<accession>A0A1G5BFT7</accession>
<keyword evidence="2" id="KW-0677">Repeat</keyword>
<reference evidence="4" key="1">
    <citation type="submission" date="2016-10" db="EMBL/GenBank/DDBJ databases">
        <authorList>
            <person name="Varghese N."/>
            <person name="Submissions S."/>
        </authorList>
    </citation>
    <scope>NUCLEOTIDE SEQUENCE [LARGE SCALE GENOMIC DNA]</scope>
    <source>
        <strain evidence="4">BL9</strain>
    </source>
</reference>
<name>A0A1G5BFT7_9BACL</name>
<dbReference type="GO" id="GO:0031028">
    <property type="term" value="P:septation initiation signaling"/>
    <property type="evidence" value="ECO:0007669"/>
    <property type="project" value="TreeGrafter"/>
</dbReference>
<dbReference type="InterPro" id="IPR052574">
    <property type="entry name" value="CDIRP"/>
</dbReference>
<dbReference type="InterPro" id="IPR032675">
    <property type="entry name" value="LRR_dom_sf"/>
</dbReference>
<evidence type="ECO:0000313" key="4">
    <source>
        <dbReference type="Proteomes" id="UP000198538"/>
    </source>
</evidence>